<name>A0A2S2C6E7_9NOCA</name>
<dbReference type="OrthoDB" id="9878166at2"/>
<dbReference type="KEGG" id="roz:CBI38_34140"/>
<dbReference type="EMBL" id="CP021355">
    <property type="protein sequence ID" value="AWK76446.1"/>
    <property type="molecule type" value="Genomic_DNA"/>
</dbReference>
<sequence>MRGDWEPVESFGTTDRGDGPLDRVDAALVDASVECRRFQRAKGGRAIVVSGRELTDQGLATLDLPGDVADVLFVEPSSSEIVNSFFLSWARAASLIAALPDGAETFGLIPSGGRVVVHTVSGPTSFRLYRRGAPGPKLGESSDVLEQRSKWFETRHGDSE</sequence>
<evidence type="ECO:0000313" key="1">
    <source>
        <dbReference type="EMBL" id="AWK76446.1"/>
    </source>
</evidence>
<dbReference type="AlphaFoldDB" id="A0A2S2C6E7"/>
<gene>
    <name evidence="1" type="ORF">CBI38_34140</name>
</gene>
<dbReference type="RefSeq" id="WP_109335900.1">
    <property type="nucleotide sequence ID" value="NZ_CP021355.1"/>
</dbReference>
<reference evidence="1 2" key="1">
    <citation type="submission" date="2017-05" db="EMBL/GenBank/DDBJ databases">
        <title>Isolation of Rhodococcus sp. S2-17 biodegrading of BP-3.</title>
        <authorList>
            <person name="Lee Y."/>
            <person name="Kim K.H."/>
            <person name="Chun B.H."/>
            <person name="Jung H.S."/>
            <person name="Jeon C.O."/>
        </authorList>
    </citation>
    <scope>NUCLEOTIDE SEQUENCE [LARGE SCALE GENOMIC DNA]</scope>
    <source>
        <strain evidence="1 2">S2-17</strain>
        <plasmid evidence="2">prb98</plasmid>
    </source>
</reference>
<keyword evidence="1" id="KW-0614">Plasmid</keyword>
<geneLocation type="plasmid" evidence="2">
    <name>prb98</name>
</geneLocation>
<dbReference type="Proteomes" id="UP000245711">
    <property type="component" value="Plasmid pRB98"/>
</dbReference>
<evidence type="ECO:0000313" key="2">
    <source>
        <dbReference type="Proteomes" id="UP000245711"/>
    </source>
</evidence>
<keyword evidence="2" id="KW-1185">Reference proteome</keyword>
<protein>
    <submittedName>
        <fullName evidence="1">Uncharacterized protein</fullName>
    </submittedName>
</protein>
<organism evidence="1 2">
    <name type="scientific">Rhodococcus oxybenzonivorans</name>
    <dbReference type="NCBI Taxonomy" id="1990687"/>
    <lineage>
        <taxon>Bacteria</taxon>
        <taxon>Bacillati</taxon>
        <taxon>Actinomycetota</taxon>
        <taxon>Actinomycetes</taxon>
        <taxon>Mycobacteriales</taxon>
        <taxon>Nocardiaceae</taxon>
        <taxon>Rhodococcus</taxon>
    </lineage>
</organism>
<accession>A0A2S2C6E7</accession>
<proteinExistence type="predicted"/>